<gene>
    <name evidence="2" type="ORF">SLAVMIC_00215</name>
</gene>
<proteinExistence type="predicted"/>
<feature type="region of interest" description="Disordered" evidence="1">
    <location>
        <begin position="1"/>
        <end position="30"/>
    </location>
</feature>
<evidence type="ECO:0000313" key="2">
    <source>
        <dbReference type="EMBL" id="CAG7580034.1"/>
    </source>
</evidence>
<dbReference type="EMBL" id="OU342829">
    <property type="protein sequence ID" value="CAG7580034.1"/>
    <property type="molecule type" value="Genomic_DNA"/>
</dbReference>
<organism evidence="2">
    <name type="scientific">uncultured marine phage</name>
    <dbReference type="NCBI Taxonomy" id="707152"/>
    <lineage>
        <taxon>Viruses</taxon>
        <taxon>environmental samples</taxon>
    </lineage>
</organism>
<feature type="compositionally biased region" description="Basic and acidic residues" evidence="1">
    <location>
        <begin position="1"/>
        <end position="12"/>
    </location>
</feature>
<feature type="region of interest" description="Disordered" evidence="1">
    <location>
        <begin position="44"/>
        <end position="67"/>
    </location>
</feature>
<sequence length="172" mass="20399">MKIEKLNEHTQRTNDQISPKDGQEYTPEVLSKMSLEELEKVRKEMQKRYDQRGSSRPVTHAKTWLDNKKNETDYLSMVRDAIADKLEESVEEDDNNSVKTFEDFLPTNEELDKPRPEKRRSEFKPPVGQGDNNQRYKDESDKSIIYDSETDKDICMYFDDETRDLILRKLNN</sequence>
<reference evidence="2" key="1">
    <citation type="submission" date="2021-06" db="EMBL/GenBank/DDBJ databases">
        <authorList>
            <person name="Gannon L."/>
            <person name="Redgwell R T."/>
            <person name="Michniewski S."/>
            <person name="Harrison D C."/>
            <person name="Millard A."/>
        </authorList>
    </citation>
    <scope>NUCLEOTIDE SEQUENCE</scope>
</reference>
<feature type="region of interest" description="Disordered" evidence="1">
    <location>
        <begin position="87"/>
        <end position="144"/>
    </location>
</feature>
<feature type="compositionally biased region" description="Basic and acidic residues" evidence="1">
    <location>
        <begin position="44"/>
        <end position="53"/>
    </location>
</feature>
<name>A0A8D9C8J3_9VIRU</name>
<feature type="compositionally biased region" description="Basic and acidic residues" evidence="1">
    <location>
        <begin position="134"/>
        <end position="144"/>
    </location>
</feature>
<accession>A0A8D9C8J3</accession>
<evidence type="ECO:0000256" key="1">
    <source>
        <dbReference type="SAM" id="MobiDB-lite"/>
    </source>
</evidence>
<protein>
    <submittedName>
        <fullName evidence="2">Uncharacterized protein</fullName>
    </submittedName>
</protein>
<feature type="compositionally biased region" description="Basic and acidic residues" evidence="1">
    <location>
        <begin position="110"/>
        <end position="123"/>
    </location>
</feature>